<dbReference type="Pfam" id="PF01638">
    <property type="entry name" value="HxlR"/>
    <property type="match status" value="1"/>
</dbReference>
<dbReference type="EMBL" id="DXGF01000075">
    <property type="protein sequence ID" value="HIW83497.1"/>
    <property type="molecule type" value="Genomic_DNA"/>
</dbReference>
<evidence type="ECO:0000259" key="4">
    <source>
        <dbReference type="PROSITE" id="PS51118"/>
    </source>
</evidence>
<dbReference type="Gene3D" id="1.10.357.10">
    <property type="entry name" value="Tetracycline Repressor, domain 2"/>
    <property type="match status" value="1"/>
</dbReference>
<dbReference type="InterPro" id="IPR013570">
    <property type="entry name" value="Tscrpt_reg_YsiA_C"/>
</dbReference>
<dbReference type="SUPFAM" id="SSF48498">
    <property type="entry name" value="Tetracyclin repressor-like, C-terminal domain"/>
    <property type="match status" value="1"/>
</dbReference>
<dbReference type="InterPro" id="IPR036388">
    <property type="entry name" value="WH-like_DNA-bd_sf"/>
</dbReference>
<reference evidence="5" key="2">
    <citation type="submission" date="2021-04" db="EMBL/GenBank/DDBJ databases">
        <authorList>
            <person name="Gilroy R."/>
        </authorList>
    </citation>
    <scope>NUCLEOTIDE SEQUENCE</scope>
    <source>
        <strain evidence="5">ChiSxjej1B13-11762</strain>
    </source>
</reference>
<reference evidence="5" key="1">
    <citation type="journal article" date="2021" name="PeerJ">
        <title>Extensive microbial diversity within the chicken gut microbiome revealed by metagenomics and culture.</title>
        <authorList>
            <person name="Gilroy R."/>
            <person name="Ravi A."/>
            <person name="Getino M."/>
            <person name="Pursley I."/>
            <person name="Horton D.L."/>
            <person name="Alikhan N.F."/>
            <person name="Baker D."/>
            <person name="Gharbi K."/>
            <person name="Hall N."/>
            <person name="Watson M."/>
            <person name="Adriaenssens E.M."/>
            <person name="Foster-Nyarko E."/>
            <person name="Jarju S."/>
            <person name="Secka A."/>
            <person name="Antonio M."/>
            <person name="Oren A."/>
            <person name="Chaudhuri R.R."/>
            <person name="La Ragione R."/>
            <person name="Hildebrand F."/>
            <person name="Pallen M.J."/>
        </authorList>
    </citation>
    <scope>NUCLEOTIDE SEQUENCE</scope>
    <source>
        <strain evidence="5">ChiSxjej1B13-11762</strain>
    </source>
</reference>
<keyword evidence="3" id="KW-0804">Transcription</keyword>
<keyword evidence="1" id="KW-0805">Transcription regulation</keyword>
<dbReference type="PANTHER" id="PTHR33204">
    <property type="entry name" value="TRANSCRIPTIONAL REGULATOR, MARR FAMILY"/>
    <property type="match status" value="1"/>
</dbReference>
<keyword evidence="2" id="KW-0238">DNA-binding</keyword>
<evidence type="ECO:0000313" key="6">
    <source>
        <dbReference type="Proteomes" id="UP000824263"/>
    </source>
</evidence>
<protein>
    <submittedName>
        <fullName evidence="5">Winged helix-turn-helix transcriptional regulator</fullName>
    </submittedName>
</protein>
<dbReference type="AlphaFoldDB" id="A0A9D1RBB3"/>
<accession>A0A9D1RBB3</accession>
<dbReference type="Pfam" id="PF08359">
    <property type="entry name" value="TetR_C_4"/>
    <property type="match status" value="1"/>
</dbReference>
<sequence length="282" mass="33258">MDGKVEGNLQISEGRCDCPIIYVFHLVSRKWVMDVLCKLNKYQVMRYGEIKKAVPGITNMALTQVLKELAANGVIDRIQYNEIPPHTEYSLTEQGKELIRALYSVARWGLKQMNEKGHSTCADKCYSMYYEYIPVEKEKEVFQYPKVYDERYQRYYNEILASGAGECSTEERMEAFLLIMLRVLTEDGKSSTRWAMFFFIREDTENYLQKERPQYQILRELIEEGKAEGKIKVPMETDYILEMISKIITGCVGEWQMEKCVYDVIERNRAMIRWFCRSLFQS</sequence>
<dbReference type="InterPro" id="IPR036271">
    <property type="entry name" value="Tet_transcr_reg_TetR-rel_C_sf"/>
</dbReference>
<evidence type="ECO:0000256" key="1">
    <source>
        <dbReference type="ARBA" id="ARBA00023015"/>
    </source>
</evidence>
<organism evidence="5 6">
    <name type="scientific">Candidatus Dorea gallistercoris</name>
    <dbReference type="NCBI Taxonomy" id="2838542"/>
    <lineage>
        <taxon>Bacteria</taxon>
        <taxon>Bacillati</taxon>
        <taxon>Bacillota</taxon>
        <taxon>Clostridia</taxon>
        <taxon>Lachnospirales</taxon>
        <taxon>Lachnospiraceae</taxon>
        <taxon>Dorea</taxon>
    </lineage>
</organism>
<dbReference type="Proteomes" id="UP000824263">
    <property type="component" value="Unassembled WGS sequence"/>
</dbReference>
<evidence type="ECO:0000313" key="5">
    <source>
        <dbReference type="EMBL" id="HIW83497.1"/>
    </source>
</evidence>
<proteinExistence type="predicted"/>
<evidence type="ECO:0000256" key="2">
    <source>
        <dbReference type="ARBA" id="ARBA00023125"/>
    </source>
</evidence>
<evidence type="ECO:0000256" key="3">
    <source>
        <dbReference type="ARBA" id="ARBA00023163"/>
    </source>
</evidence>
<dbReference type="InterPro" id="IPR002577">
    <property type="entry name" value="HTH_HxlR"/>
</dbReference>
<dbReference type="Gene3D" id="1.10.10.10">
    <property type="entry name" value="Winged helix-like DNA-binding domain superfamily/Winged helix DNA-binding domain"/>
    <property type="match status" value="1"/>
</dbReference>
<dbReference type="SUPFAM" id="SSF46785">
    <property type="entry name" value="Winged helix' DNA-binding domain"/>
    <property type="match status" value="1"/>
</dbReference>
<name>A0A9D1RBB3_9FIRM</name>
<comment type="caution">
    <text evidence="5">The sequence shown here is derived from an EMBL/GenBank/DDBJ whole genome shotgun (WGS) entry which is preliminary data.</text>
</comment>
<gene>
    <name evidence="5" type="ORF">H9873_04155</name>
</gene>
<dbReference type="GO" id="GO:0003677">
    <property type="term" value="F:DNA binding"/>
    <property type="evidence" value="ECO:0007669"/>
    <property type="project" value="UniProtKB-KW"/>
</dbReference>
<feature type="domain" description="HTH hxlR-type" evidence="4">
    <location>
        <begin position="18"/>
        <end position="117"/>
    </location>
</feature>
<dbReference type="InterPro" id="IPR036390">
    <property type="entry name" value="WH_DNA-bd_sf"/>
</dbReference>
<dbReference type="PROSITE" id="PS51118">
    <property type="entry name" value="HTH_HXLR"/>
    <property type="match status" value="1"/>
</dbReference>